<dbReference type="Proteomes" id="UP000267029">
    <property type="component" value="Unassembled WGS sequence"/>
</dbReference>
<proteinExistence type="inferred from homology"/>
<dbReference type="GO" id="GO:0016491">
    <property type="term" value="F:oxidoreductase activity"/>
    <property type="evidence" value="ECO:0007669"/>
    <property type="project" value="UniProtKB-KW"/>
</dbReference>
<evidence type="ECO:0000256" key="2">
    <source>
        <dbReference type="ARBA" id="ARBA00023002"/>
    </source>
</evidence>
<dbReference type="STRING" id="53468.A0A158QW36"/>
<evidence type="ECO:0000313" key="4">
    <source>
        <dbReference type="Proteomes" id="UP000267029"/>
    </source>
</evidence>
<dbReference type="Gene3D" id="3.40.50.720">
    <property type="entry name" value="NAD(P)-binding Rossmann-like Domain"/>
    <property type="match status" value="1"/>
</dbReference>
<gene>
    <name evidence="3" type="ORF">MCOS_LOCUS9172</name>
</gene>
<organism evidence="3 4">
    <name type="scientific">Mesocestoides corti</name>
    <name type="common">Flatworm</name>
    <dbReference type="NCBI Taxonomy" id="53468"/>
    <lineage>
        <taxon>Eukaryota</taxon>
        <taxon>Metazoa</taxon>
        <taxon>Spiralia</taxon>
        <taxon>Lophotrochozoa</taxon>
        <taxon>Platyhelminthes</taxon>
        <taxon>Cestoda</taxon>
        <taxon>Eucestoda</taxon>
        <taxon>Cyclophyllidea</taxon>
        <taxon>Mesocestoididae</taxon>
        <taxon>Mesocestoides</taxon>
    </lineage>
</organism>
<dbReference type="EMBL" id="UXSR01005656">
    <property type="protein sequence ID" value="VDD83169.1"/>
    <property type="molecule type" value="Genomic_DNA"/>
</dbReference>
<comment type="similarity">
    <text evidence="1">Belongs to the short-chain dehydrogenases/reductases (SDR) family.</text>
</comment>
<accession>A0A158QW36</accession>
<evidence type="ECO:0000256" key="1">
    <source>
        <dbReference type="ARBA" id="ARBA00006484"/>
    </source>
</evidence>
<dbReference type="PANTHER" id="PTHR24320:SF152">
    <property type="entry name" value="SHORT-CHAIN DEHYDROGENASE_REDUCTASE FAMILY PROTEIN"/>
    <property type="match status" value="1"/>
</dbReference>
<keyword evidence="4" id="KW-1185">Reference proteome</keyword>
<dbReference type="PANTHER" id="PTHR24320">
    <property type="entry name" value="RETINOL DEHYDROGENASE"/>
    <property type="match status" value="1"/>
</dbReference>
<evidence type="ECO:0000313" key="3">
    <source>
        <dbReference type="EMBL" id="VDD83169.1"/>
    </source>
</evidence>
<dbReference type="InterPro" id="IPR036291">
    <property type="entry name" value="NAD(P)-bd_dom_sf"/>
</dbReference>
<reference evidence="3 4" key="1">
    <citation type="submission" date="2018-10" db="EMBL/GenBank/DDBJ databases">
        <authorList>
            <consortium name="Pathogen Informatics"/>
        </authorList>
    </citation>
    <scope>NUCLEOTIDE SEQUENCE [LARGE SCALE GENOMIC DNA]</scope>
</reference>
<dbReference type="SUPFAM" id="SSF51735">
    <property type="entry name" value="NAD(P)-binding Rossmann-fold domains"/>
    <property type="match status" value="1"/>
</dbReference>
<sequence>MYSCSLYFPRIHLYTQAPSVLLKCENIDEERLIAEAEATLEHTESLIKSDALDQLHTASGHRASLPGRSSADSQLFSNRNQAVQRGRTFYPLLHPSTIPSSVSSSSSSGLEPRHPVVVDAPVAGVSQGTLFPGEEEVGTEGDYTTSPNIPDDSFDESFWVNLPHQPVPFQVQPLPPVKKPWSFTKKALVSVVSACGTYFVYRLIVKPRAYEGPEVDLRGKTVVVTEATGRMSRSLITELAKRKATLVLTSRSIDDCEDARSRLMRHVPGSEEIRIDCRRLDLDSTRSIRRFAGALIKDYPSGIDRLLIQPPGPLSGVIAGVRRPTHDAFEYQLGTNFFAFYLLTRLLLPAMTDGGRDARVVFTVDTRAAGFAEAVAEKDSSSGAVCLPLDNWNWNVGYTPSGAYQRAQWALKLFADDSYLGGIESTFRHRNEVSLFKILNALIPQLYEISPDKPRVPDFHRLNAVDKLTSISTSGMSSYWLSDDGATRFETVLRGPVYDVQFLRRSLKGPVKRNRLTKLQMLAQPPLSKTTKNAFVFFLPSELAERTRGTELSVLIADPAVNRTSQPAELTDASTVAPLRWLQNIGKGLSNLGYLITRVAPKNVTVTELMCTVAAKENLDLENTTTGAPVFQNLERKSVEEDPVDRSKARQLLWQLAEKWTRLDTHPKPVPLPPRT</sequence>
<keyword evidence="2" id="KW-0560">Oxidoreductase</keyword>
<dbReference type="AlphaFoldDB" id="A0A158QW36"/>
<protein>
    <submittedName>
        <fullName evidence="3">Uncharacterized protein</fullName>
    </submittedName>
</protein>
<name>A0A158QW36_MESCO</name>
<dbReference type="OrthoDB" id="191139at2759"/>